<feature type="transmembrane region" description="Helical" evidence="1">
    <location>
        <begin position="167"/>
        <end position="187"/>
    </location>
</feature>
<feature type="transmembrane region" description="Helical" evidence="1">
    <location>
        <begin position="6"/>
        <end position="25"/>
    </location>
</feature>
<dbReference type="SMART" id="SM00471">
    <property type="entry name" value="HDc"/>
    <property type="match status" value="1"/>
</dbReference>
<comment type="caution">
    <text evidence="5">The sequence shown here is derived from an EMBL/GenBank/DDBJ whole genome shotgun (WGS) entry which is preliminary data.</text>
</comment>
<dbReference type="PANTHER" id="PTHR43155:SF2">
    <property type="entry name" value="CYCLIC DI-GMP PHOSPHODIESTERASE PA4108"/>
    <property type="match status" value="1"/>
</dbReference>
<dbReference type="InterPro" id="IPR000160">
    <property type="entry name" value="GGDEF_dom"/>
</dbReference>
<keyword evidence="6" id="KW-1185">Reference proteome</keyword>
<dbReference type="EC" id="2.7.7.65" evidence="5"/>
<dbReference type="SUPFAM" id="SSF55073">
    <property type="entry name" value="Nucleotide cyclase"/>
    <property type="match status" value="1"/>
</dbReference>
<dbReference type="InterPro" id="IPR043128">
    <property type="entry name" value="Rev_trsase/Diguanyl_cyclase"/>
</dbReference>
<dbReference type="Gene3D" id="3.30.450.40">
    <property type="match status" value="1"/>
</dbReference>
<reference evidence="5 6" key="1">
    <citation type="submission" date="2022-06" db="EMBL/GenBank/DDBJ databases">
        <title>Isolation of gut microbiota from human fecal samples.</title>
        <authorList>
            <person name="Pamer E.G."/>
            <person name="Barat B."/>
            <person name="Waligurski E."/>
            <person name="Medina S."/>
            <person name="Paddock L."/>
            <person name="Mostad J."/>
        </authorList>
    </citation>
    <scope>NUCLEOTIDE SEQUENCE [LARGE SCALE GENOMIC DNA]</scope>
    <source>
        <strain evidence="5 6">DFI.9.73</strain>
    </source>
</reference>
<dbReference type="SUPFAM" id="SSF55781">
    <property type="entry name" value="GAF domain-like"/>
    <property type="match status" value="1"/>
</dbReference>
<dbReference type="PANTHER" id="PTHR43155">
    <property type="entry name" value="CYCLIC DI-GMP PHOSPHODIESTERASE PA4108-RELATED"/>
    <property type="match status" value="1"/>
</dbReference>
<dbReference type="GeneID" id="90531158"/>
<dbReference type="RefSeq" id="WP_066860370.1">
    <property type="nucleotide sequence ID" value="NZ_CABKVV010000009.1"/>
</dbReference>
<evidence type="ECO:0000259" key="4">
    <source>
        <dbReference type="PROSITE" id="PS51832"/>
    </source>
</evidence>
<dbReference type="PROSITE" id="PS50887">
    <property type="entry name" value="GGDEF"/>
    <property type="match status" value="1"/>
</dbReference>
<dbReference type="Pfam" id="PF01590">
    <property type="entry name" value="GAF"/>
    <property type="match status" value="1"/>
</dbReference>
<dbReference type="Proteomes" id="UP001524473">
    <property type="component" value="Unassembled WGS sequence"/>
</dbReference>
<evidence type="ECO:0000313" key="5">
    <source>
        <dbReference type="EMBL" id="MCQ4839688.1"/>
    </source>
</evidence>
<feature type="domain" description="HD" evidence="3">
    <location>
        <begin position="666"/>
        <end position="788"/>
    </location>
</feature>
<feature type="transmembrane region" description="Helical" evidence="1">
    <location>
        <begin position="95"/>
        <end position="114"/>
    </location>
</feature>
<dbReference type="InterPro" id="IPR003607">
    <property type="entry name" value="HD/PDEase_dom"/>
</dbReference>
<keyword evidence="1" id="KW-1133">Transmembrane helix</keyword>
<evidence type="ECO:0000256" key="1">
    <source>
        <dbReference type="SAM" id="Phobius"/>
    </source>
</evidence>
<gene>
    <name evidence="5" type="ORF">NE695_07155</name>
</gene>
<organism evidence="5 6">
    <name type="scientific">Neglectibacter timonensis</name>
    <dbReference type="NCBI Taxonomy" id="1776382"/>
    <lineage>
        <taxon>Bacteria</taxon>
        <taxon>Bacillati</taxon>
        <taxon>Bacillota</taxon>
        <taxon>Clostridia</taxon>
        <taxon>Eubacteriales</taxon>
        <taxon>Oscillospiraceae</taxon>
        <taxon>Neglectibacter</taxon>
    </lineage>
</organism>
<dbReference type="InterPro" id="IPR029787">
    <property type="entry name" value="Nucleotide_cyclase"/>
</dbReference>
<sequence>MGAFDYIPVIALACYTFLFLVFLAAKKNRIVTSYLFVILASMVWTGGSFFMRIQLWPSYQFWYHVSLGGLLYLAYALFYFVNAFSGQRRPGFCKFWFLLLTAGFVANIPTGIFLKWPDLVLVDGNAVFVYEMSWTVGVLFAIAAGIMFHMIYIIVTNCKKDPVFRKQIEPTLAGIVLMFSGNLALLIPALKGFPIDILCCLLNAGLMFYALTKRRLFRLKMLTSEAVCYGASLIASVILFYNLSPRFLSFLKAYFPRLGGSNSTLVLGCLFLIVSLLFMLVWKKFLNAVFIKEDRMKQECLQQFSLTVSKSLRIRDIYEEITRAVKASTEADSVYICMQDHRDAPFSTVHTDKPLADNSFFLRADSPIVARLQEGDDGLFLKEFRYSVAYKAMWDSEKKLLAGLGVEYIQPLKDQGELVGIILLSHKNGKSRISADDVAFLAALASVASIAIKNSMLYEQAYREAVTDELTGLYNRKHFNAKMEELFLSCKKSSLVLVLINVDDFKLYNQLYGMAEGDRALQRIARVITASIGENGVAARYSGKEFAILLPHYDVLAAKKLTESISRQIYSLNESGGEYSIKRLTISAGISAYPYGASTPKELLDNVDLSVYHAKRSGKNAIRVFDTTVNGVKKLEESGAPKYIYQEYESTVFALTAAIDTKDHYTFRHSNNVAYYATSLGEALGMNQDTIEMLRQAALLHDVGKIGIPESILNKPGRLTEEEFGVVKGHVEASIGIIKHLPSLDYVIPAVTGHHERYDGGGYPRGIAGENIPLTARILCVADSFDAMVSKRCYKPGIPLKRVMEILREEAGKQFDPRLVEAFLSLLASGRVKVAADESSLKDLPPQ</sequence>
<dbReference type="Gene3D" id="3.30.70.270">
    <property type="match status" value="1"/>
</dbReference>
<evidence type="ECO:0000259" key="3">
    <source>
        <dbReference type="PROSITE" id="PS51831"/>
    </source>
</evidence>
<dbReference type="PROSITE" id="PS51831">
    <property type="entry name" value="HD"/>
    <property type="match status" value="1"/>
</dbReference>
<dbReference type="InterPro" id="IPR003018">
    <property type="entry name" value="GAF"/>
</dbReference>
<feature type="transmembrane region" description="Helical" evidence="1">
    <location>
        <begin position="34"/>
        <end position="55"/>
    </location>
</feature>
<accession>A0ABT1RYB4</accession>
<dbReference type="SMART" id="SM00267">
    <property type="entry name" value="GGDEF"/>
    <property type="match status" value="1"/>
</dbReference>
<feature type="domain" description="HD-GYP" evidence="4">
    <location>
        <begin position="644"/>
        <end position="839"/>
    </location>
</feature>
<dbReference type="Pfam" id="PF13487">
    <property type="entry name" value="HD_5"/>
    <property type="match status" value="1"/>
</dbReference>
<feature type="transmembrane region" description="Helical" evidence="1">
    <location>
        <begin position="134"/>
        <end position="155"/>
    </location>
</feature>
<dbReference type="InterPro" id="IPR006674">
    <property type="entry name" value="HD_domain"/>
</dbReference>
<evidence type="ECO:0000259" key="2">
    <source>
        <dbReference type="PROSITE" id="PS50887"/>
    </source>
</evidence>
<dbReference type="EMBL" id="JANFZH010000013">
    <property type="protein sequence ID" value="MCQ4839688.1"/>
    <property type="molecule type" value="Genomic_DNA"/>
</dbReference>
<dbReference type="CDD" id="cd00077">
    <property type="entry name" value="HDc"/>
    <property type="match status" value="1"/>
</dbReference>
<dbReference type="InterPro" id="IPR037522">
    <property type="entry name" value="HD_GYP_dom"/>
</dbReference>
<feature type="transmembrane region" description="Helical" evidence="1">
    <location>
        <begin position="263"/>
        <end position="282"/>
    </location>
</feature>
<dbReference type="CDD" id="cd01949">
    <property type="entry name" value="GGDEF"/>
    <property type="match status" value="1"/>
</dbReference>
<dbReference type="NCBIfam" id="TIGR00254">
    <property type="entry name" value="GGDEF"/>
    <property type="match status" value="1"/>
</dbReference>
<name>A0ABT1RYB4_9FIRM</name>
<proteinExistence type="predicted"/>
<keyword evidence="1" id="KW-0472">Membrane</keyword>
<keyword evidence="1" id="KW-0812">Transmembrane</keyword>
<evidence type="ECO:0000313" key="6">
    <source>
        <dbReference type="Proteomes" id="UP001524473"/>
    </source>
</evidence>
<dbReference type="Pfam" id="PF00990">
    <property type="entry name" value="GGDEF"/>
    <property type="match status" value="1"/>
</dbReference>
<dbReference type="Gene3D" id="1.10.3210.10">
    <property type="entry name" value="Hypothetical protein af1432"/>
    <property type="match status" value="1"/>
</dbReference>
<dbReference type="SUPFAM" id="SSF109604">
    <property type="entry name" value="HD-domain/PDEase-like"/>
    <property type="match status" value="1"/>
</dbReference>
<keyword evidence="5" id="KW-0548">Nucleotidyltransferase</keyword>
<dbReference type="GO" id="GO:0052621">
    <property type="term" value="F:diguanylate cyclase activity"/>
    <property type="evidence" value="ECO:0007669"/>
    <property type="project" value="UniProtKB-EC"/>
</dbReference>
<feature type="domain" description="GGDEF" evidence="2">
    <location>
        <begin position="493"/>
        <end position="627"/>
    </location>
</feature>
<dbReference type="SMART" id="SM00065">
    <property type="entry name" value="GAF"/>
    <property type="match status" value="1"/>
</dbReference>
<dbReference type="PROSITE" id="PS51832">
    <property type="entry name" value="HD_GYP"/>
    <property type="match status" value="1"/>
</dbReference>
<feature type="transmembrane region" description="Helical" evidence="1">
    <location>
        <begin position="61"/>
        <end position="83"/>
    </location>
</feature>
<dbReference type="InterPro" id="IPR029016">
    <property type="entry name" value="GAF-like_dom_sf"/>
</dbReference>
<protein>
    <submittedName>
        <fullName evidence="5">Diguanylate cyclase</fullName>
        <ecNumber evidence="5">2.7.7.65</ecNumber>
    </submittedName>
</protein>
<feature type="transmembrane region" description="Helical" evidence="1">
    <location>
        <begin position="193"/>
        <end position="211"/>
    </location>
</feature>
<keyword evidence="5" id="KW-0808">Transferase</keyword>